<evidence type="ECO:0000256" key="1">
    <source>
        <dbReference type="SAM" id="MobiDB-lite"/>
    </source>
</evidence>
<reference evidence="2 3" key="1">
    <citation type="submission" date="2017-06" db="EMBL/GenBank/DDBJ databases">
        <title>Genome sequencing of cyanobaciteial culture collection at National Institute for Environmental Studies (NIES).</title>
        <authorList>
            <person name="Hirose Y."/>
            <person name="Shimura Y."/>
            <person name="Fujisawa T."/>
            <person name="Nakamura Y."/>
            <person name="Kawachi M."/>
        </authorList>
    </citation>
    <scope>NUCLEOTIDE SEQUENCE [LARGE SCALE GENOMIC DNA]</scope>
    <source>
        <strain evidence="2 3">NIES-37</strain>
    </source>
</reference>
<evidence type="ECO:0000313" key="3">
    <source>
        <dbReference type="Proteomes" id="UP000218785"/>
    </source>
</evidence>
<dbReference type="Proteomes" id="UP000218785">
    <property type="component" value="Chromosome"/>
</dbReference>
<evidence type="ECO:0000313" key="2">
    <source>
        <dbReference type="EMBL" id="BAY96406.1"/>
    </source>
</evidence>
<sequence length="179" mass="19420">MKKFTAWLQNFRPVKIVGVFLAGILLLVTQACNRPTIAGQPSQPGSQPPNAERYDPTKSYELASPKGGMNNFSDVDPRARADEKAAEARAKALRDNSQRNIDEKSIDSTGQYVENYRQGTPFGQRVKNLGEDIGSSAAELGEGVAKGTKRGLENIKENTQNAAEDLGRNAGDAVNKTLR</sequence>
<gene>
    <name evidence="2" type="ORF">NIES37_03380</name>
</gene>
<accession>A0A1Z4MSF5</accession>
<dbReference type="KEGG" id="ttq:NIES37_03380"/>
<dbReference type="RefSeq" id="WP_096573633.1">
    <property type="nucleotide sequence ID" value="NZ_CAWNJS010000001.1"/>
</dbReference>
<dbReference type="AlphaFoldDB" id="A0A1Z4MSF5"/>
<feature type="compositionally biased region" description="Low complexity" evidence="1">
    <location>
        <begin position="39"/>
        <end position="49"/>
    </location>
</feature>
<dbReference type="PROSITE" id="PS51257">
    <property type="entry name" value="PROKAR_LIPOPROTEIN"/>
    <property type="match status" value="1"/>
</dbReference>
<feature type="compositionally biased region" description="Basic and acidic residues" evidence="1">
    <location>
        <begin position="75"/>
        <end position="106"/>
    </location>
</feature>
<feature type="region of interest" description="Disordered" evidence="1">
    <location>
        <begin position="38"/>
        <end position="113"/>
    </location>
</feature>
<proteinExistence type="predicted"/>
<protein>
    <submittedName>
        <fullName evidence="2">Uncharacterized protein</fullName>
    </submittedName>
</protein>
<keyword evidence="3" id="KW-1185">Reference proteome</keyword>
<dbReference type="EMBL" id="AP018248">
    <property type="protein sequence ID" value="BAY96406.1"/>
    <property type="molecule type" value="Genomic_DNA"/>
</dbReference>
<organism evidence="2 3">
    <name type="scientific">Tolypothrix tenuis PCC 7101</name>
    <dbReference type="NCBI Taxonomy" id="231146"/>
    <lineage>
        <taxon>Bacteria</taxon>
        <taxon>Bacillati</taxon>
        <taxon>Cyanobacteriota</taxon>
        <taxon>Cyanophyceae</taxon>
        <taxon>Nostocales</taxon>
        <taxon>Tolypothrichaceae</taxon>
        <taxon>Tolypothrix</taxon>
    </lineage>
</organism>
<name>A0A1Z4MSF5_9CYAN</name>